<reference evidence="1 2" key="1">
    <citation type="submission" date="2018-04" db="EMBL/GenBank/DDBJ databases">
        <title>Genomic Encyclopedia of Type Strains, Phase IV (KMG-IV): sequencing the most valuable type-strain genomes for metagenomic binning, comparative biology and taxonomic classification.</title>
        <authorList>
            <person name="Goeker M."/>
        </authorList>
    </citation>
    <scope>NUCLEOTIDE SEQUENCE [LARGE SCALE GENOMIC DNA]</scope>
    <source>
        <strain evidence="1 2">DSM 14823</strain>
    </source>
</reference>
<dbReference type="EMBL" id="QEKH01000003">
    <property type="protein sequence ID" value="PVY45130.1"/>
    <property type="molecule type" value="Genomic_DNA"/>
</dbReference>
<accession>A0A2U1B8Y0</accession>
<evidence type="ECO:0000313" key="1">
    <source>
        <dbReference type="EMBL" id="PVY45130.1"/>
    </source>
</evidence>
<dbReference type="Gene3D" id="3.20.20.80">
    <property type="entry name" value="Glycosidases"/>
    <property type="match status" value="1"/>
</dbReference>
<gene>
    <name evidence="1" type="ORF">C8D82_10344</name>
</gene>
<proteinExistence type="predicted"/>
<dbReference type="SUPFAM" id="SSF49344">
    <property type="entry name" value="CBD9-like"/>
    <property type="match status" value="1"/>
</dbReference>
<dbReference type="GeneID" id="78294035"/>
<comment type="caution">
    <text evidence="1">The sequence shown here is derived from an EMBL/GenBank/DDBJ whole genome shotgun (WGS) entry which is preliminary data.</text>
</comment>
<dbReference type="RefSeq" id="WP_133245024.1">
    <property type="nucleotide sequence ID" value="NZ_CABMMC010000019.1"/>
</dbReference>
<evidence type="ECO:0008006" key="3">
    <source>
        <dbReference type="Google" id="ProtNLM"/>
    </source>
</evidence>
<dbReference type="SUPFAM" id="SSF49785">
    <property type="entry name" value="Galactose-binding domain-like"/>
    <property type="match status" value="1"/>
</dbReference>
<dbReference type="Gene3D" id="2.60.40.1190">
    <property type="match status" value="1"/>
</dbReference>
<dbReference type="CDD" id="cd09621">
    <property type="entry name" value="CBM9_like_5"/>
    <property type="match status" value="1"/>
</dbReference>
<dbReference type="Proteomes" id="UP000245959">
    <property type="component" value="Unassembled WGS sequence"/>
</dbReference>
<evidence type="ECO:0000313" key="2">
    <source>
        <dbReference type="Proteomes" id="UP000245959"/>
    </source>
</evidence>
<dbReference type="SUPFAM" id="SSF51445">
    <property type="entry name" value="(Trans)glycosidases"/>
    <property type="match status" value="1"/>
</dbReference>
<dbReference type="OrthoDB" id="525131at2"/>
<organism evidence="1 2">
    <name type="scientific">Victivallis vadensis</name>
    <dbReference type="NCBI Taxonomy" id="172901"/>
    <lineage>
        <taxon>Bacteria</taxon>
        <taxon>Pseudomonadati</taxon>
        <taxon>Lentisphaerota</taxon>
        <taxon>Lentisphaeria</taxon>
        <taxon>Victivallales</taxon>
        <taxon>Victivallaceae</taxon>
        <taxon>Victivallis</taxon>
    </lineage>
</organism>
<dbReference type="InterPro" id="IPR017853">
    <property type="entry name" value="GH"/>
</dbReference>
<name>A0A2U1B8Y0_9BACT</name>
<sequence>MVQRISYASMLLFAAIPWCGSIIAAGENVSMPSSGWMWMEARPEEHCTRYFRYAFELPGRVKAAPVWFAVDDLGTIYVNGTLLTSRQGIPPKKYELAKLLRPGRNVIAVKAENRIGLAGVIFRGMAVLENGGVFPLVSSRDMRCSREASGDWTGGGYDDREWKRTFRLGPAAMKPWGRLVNIGPLQGGEAVPEEQPSFWYWHEEKPQNNTHRYFRVNLELEDDAASAPVWIACDDEADISVNGTVIARRHGWRARRFNLGSRLKAGRNVIAFDVRNGRPPAGVIFRGEIMLKNGTVIPLASNGNVLSSAEAPENWRLPEFDDSGWRQANRVGAADMKPWSKLTDMTMFLPAMPPPAVPATPGRLLLDDFADISSWLGGPGEGGRPGATHPFDFSFGSVPDSRREDGWAGALCFDTARPGGEARFSKNSIYQMPMAPSAVLFSADAAGHAGGVSFAFLDRFDRTFTTSEVRIGGEGWRDYRLELNEKTIPEFRKIAFPVRLSRIAYRNDEPAAGRVLIDDLFCEADVSRPERQLEVHPDYRKLCFDVGEPAGMTFRVRNALPESVNGSFELKVFDMDRKELVSRRATLELGKFGFGRVDFDLGTFSRKGGYAVELTVGNGRVKHVYQGWLGVMRPNGSRINKLPMWFGLEDQEINTAPYEAGFHVEWMKLLGADMIRGGFSGNRAERERGSTAGYEAFRRMWRPHTEAGLDICLDYAGGIPAWTAGSGKSPAGVIRPHNCDPALFREHIGRVAEFVASMPRIKWFEWFNEPNLGWRMPNEAYMEGLRLLYPILKERAPEVAVGTGGLVIGAHPKARPGFIRETYVDNAASYDIALFHAHDGLSNYRKYTQEVIRLTGGTKRFANTETGYRSYHGKPELFYRQAGVLVRKMAYSRAVGMEFYVWFMVQDYWDKYINADDSFGLITVDNQPKPSCVAYNELVRQLANTVPAPGGGLDPRLESYRFRGGGEEVFAAWPKQDGAVFSFCLKSTAPVRMVDIFGNENVLEPVRGIVYVNTPQLPFYLRAPEGAVSSVGELVRIAGNPVYAPGEKRPVELELCNPYQEKIQYALSCNGEKVTGTLSAAAGRKVRLATLSPASVKPGPFTLPVAVELKNTESRILYRGNLKLQACMALPVGMRGQAYPVRLDSEAVLTELAFDPTTPRWSGKEDLSAEIRLSRTATALVFDIDVRDQNHCTPFRQAMNWSNDSIQVGLADRSGAHREFTFSDGPDGEPIAWCHHSPVETEVGKAGLPLTVARRDGVTHYHFEIPFHRLGIRPQKGELFRMALLVNDNDGGKRLRVMEYFGGIEGGKNIDFFGWCILN</sequence>
<keyword evidence="2" id="KW-1185">Reference proteome</keyword>
<protein>
    <recommendedName>
        <fullName evidence="3">Carbohydrate binding protein with CBM9 domain</fullName>
    </recommendedName>
</protein>
<dbReference type="Gene3D" id="2.60.120.260">
    <property type="entry name" value="Galactose-binding domain-like"/>
    <property type="match status" value="2"/>
</dbReference>
<dbReference type="InterPro" id="IPR008979">
    <property type="entry name" value="Galactose-bd-like_sf"/>
</dbReference>